<evidence type="ECO:0000259" key="2">
    <source>
        <dbReference type="Pfam" id="PF01471"/>
    </source>
</evidence>
<evidence type="ECO:0000256" key="1">
    <source>
        <dbReference type="SAM" id="Phobius"/>
    </source>
</evidence>
<gene>
    <name evidence="3" type="ORF">SAMN05444170_0288</name>
</gene>
<accession>A0A1M7SVG0</accession>
<feature type="transmembrane region" description="Helical" evidence="1">
    <location>
        <begin position="33"/>
        <end position="53"/>
    </location>
</feature>
<dbReference type="InterPro" id="IPR002477">
    <property type="entry name" value="Peptidoglycan-bd-like"/>
</dbReference>
<reference evidence="4" key="1">
    <citation type="submission" date="2016-11" db="EMBL/GenBank/DDBJ databases">
        <authorList>
            <person name="Varghese N."/>
            <person name="Submissions S."/>
        </authorList>
    </citation>
    <scope>NUCLEOTIDE SEQUENCE [LARGE SCALE GENOMIC DNA]</scope>
    <source>
        <strain evidence="4">GAS401</strain>
    </source>
</reference>
<feature type="domain" description="Peptidoglycan binding-like" evidence="2">
    <location>
        <begin position="147"/>
        <end position="194"/>
    </location>
</feature>
<dbReference type="InterPro" id="IPR036366">
    <property type="entry name" value="PGBDSf"/>
</dbReference>
<dbReference type="Pfam" id="PF01471">
    <property type="entry name" value="PG_binding_1"/>
    <property type="match status" value="1"/>
</dbReference>
<name>A0A1M7SVG0_9BRAD</name>
<keyword evidence="1" id="KW-0812">Transmembrane</keyword>
<evidence type="ECO:0000313" key="3">
    <source>
        <dbReference type="EMBL" id="SHN62384.1"/>
    </source>
</evidence>
<dbReference type="AlphaFoldDB" id="A0A1M7SVG0"/>
<protein>
    <submittedName>
        <fullName evidence="3">Putative peptidoglycan binding domain-containing protein</fullName>
    </submittedName>
</protein>
<organism evidence="3 4">
    <name type="scientific">Bradyrhizobium erythrophlei</name>
    <dbReference type="NCBI Taxonomy" id="1437360"/>
    <lineage>
        <taxon>Bacteria</taxon>
        <taxon>Pseudomonadati</taxon>
        <taxon>Pseudomonadota</taxon>
        <taxon>Alphaproteobacteria</taxon>
        <taxon>Hyphomicrobiales</taxon>
        <taxon>Nitrobacteraceae</taxon>
        <taxon>Bradyrhizobium</taxon>
    </lineage>
</organism>
<keyword evidence="4" id="KW-1185">Reference proteome</keyword>
<evidence type="ECO:0000313" key="4">
    <source>
        <dbReference type="Proteomes" id="UP000184096"/>
    </source>
</evidence>
<dbReference type="Proteomes" id="UP000184096">
    <property type="component" value="Chromosome I"/>
</dbReference>
<dbReference type="EMBL" id="LT670849">
    <property type="protein sequence ID" value="SHN62384.1"/>
    <property type="molecule type" value="Genomic_DNA"/>
</dbReference>
<sequence>MPRRRRRAKDAEFEQDVEHGLALRIFLHSPKDMIAGALALAAICAILINALFMQAGRHPAPMFGTVVTLPAVAAVPANPIPRPRPVEADVPLPETKPADPKAADALTNLVKTTSTVQPANTNIPRPPMTVPVSSRVESVPASAPHRVAAVQRALADYGYGQLKPTGIAGADTQAAIQKFEKARRLPVTGQISDRLVRELAAAIGHPIE</sequence>
<dbReference type="Gene3D" id="1.10.101.10">
    <property type="entry name" value="PGBD-like superfamily/PGBD"/>
    <property type="match status" value="1"/>
</dbReference>
<proteinExistence type="predicted"/>
<keyword evidence="1" id="KW-1133">Transmembrane helix</keyword>
<keyword evidence="1" id="KW-0472">Membrane</keyword>
<dbReference type="InterPro" id="IPR036365">
    <property type="entry name" value="PGBD-like_sf"/>
</dbReference>
<dbReference type="SUPFAM" id="SSF47090">
    <property type="entry name" value="PGBD-like"/>
    <property type="match status" value="1"/>
</dbReference>